<dbReference type="PANTHER" id="PTHR11668:SF496">
    <property type="entry name" value="SERINE_THREONINE-PROTEIN PHOSPHATASE"/>
    <property type="match status" value="1"/>
</dbReference>
<reference evidence="6" key="3">
    <citation type="submission" date="2022-06" db="UniProtKB">
        <authorList>
            <consortium name="EnsemblMetazoa"/>
        </authorList>
    </citation>
    <scope>IDENTIFICATION</scope>
</reference>
<dbReference type="InterPro" id="IPR029052">
    <property type="entry name" value="Metallo-depent_PP-like"/>
</dbReference>
<evidence type="ECO:0000313" key="7">
    <source>
        <dbReference type="Proteomes" id="UP000070412"/>
    </source>
</evidence>
<dbReference type="GO" id="GO:0005509">
    <property type="term" value="F:calcium ion binding"/>
    <property type="evidence" value="ECO:0007669"/>
    <property type="project" value="InterPro"/>
</dbReference>
<dbReference type="PANTHER" id="PTHR11668">
    <property type="entry name" value="SERINE/THREONINE PROTEIN PHOSPHATASE"/>
    <property type="match status" value="1"/>
</dbReference>
<dbReference type="EnsemblMetazoa" id="SSS_6514s_mrna">
    <property type="protein sequence ID" value="KAF7493223.1"/>
    <property type="gene ID" value="SSS_6514"/>
</dbReference>
<reference evidence="7" key="1">
    <citation type="journal article" date="2020" name="PLoS Negl. Trop. Dis.">
        <title>High-quality nuclear genome for Sarcoptes scabiei-A critical resource for a neglected parasite.</title>
        <authorList>
            <person name="Korhonen P.K."/>
            <person name="Gasser R.B."/>
            <person name="Ma G."/>
            <person name="Wang T."/>
            <person name="Stroehlein A.J."/>
            <person name="Young N.D."/>
            <person name="Ang C.S."/>
            <person name="Fernando D.D."/>
            <person name="Lu H.C."/>
            <person name="Taylor S."/>
            <person name="Reynolds S.L."/>
            <person name="Mofiz E."/>
            <person name="Najaraj S.H."/>
            <person name="Gowda H."/>
            <person name="Madugundu A."/>
            <person name="Renuse S."/>
            <person name="Holt D."/>
            <person name="Pandey A."/>
            <person name="Papenfuss A.T."/>
            <person name="Fischer K."/>
        </authorList>
    </citation>
    <scope>NUCLEOTIDE SEQUENCE [LARGE SCALE GENOMIC DNA]</scope>
</reference>
<feature type="compositionally biased region" description="Basic and acidic residues" evidence="3">
    <location>
        <begin position="1"/>
        <end position="13"/>
    </location>
</feature>
<name>A0A834RGZ0_SARSC</name>
<keyword evidence="2" id="KW-0378">Hydrolase</keyword>
<evidence type="ECO:0000259" key="4">
    <source>
        <dbReference type="PROSITE" id="PS50222"/>
    </source>
</evidence>
<protein>
    <recommendedName>
        <fullName evidence="2">Serine/threonine-protein phosphatase</fullName>
        <ecNumber evidence="2">3.1.3.16</ecNumber>
    </recommendedName>
</protein>
<dbReference type="SUPFAM" id="SSF56300">
    <property type="entry name" value="Metallo-dependent phosphatases"/>
    <property type="match status" value="1"/>
</dbReference>
<organism evidence="5">
    <name type="scientific">Sarcoptes scabiei</name>
    <name type="common">Itch mite</name>
    <name type="synonym">Acarus scabiei</name>
    <dbReference type="NCBI Taxonomy" id="52283"/>
    <lineage>
        <taxon>Eukaryota</taxon>
        <taxon>Metazoa</taxon>
        <taxon>Ecdysozoa</taxon>
        <taxon>Arthropoda</taxon>
        <taxon>Chelicerata</taxon>
        <taxon>Arachnida</taxon>
        <taxon>Acari</taxon>
        <taxon>Acariformes</taxon>
        <taxon>Sarcoptiformes</taxon>
        <taxon>Astigmata</taxon>
        <taxon>Psoroptidia</taxon>
        <taxon>Sarcoptoidea</taxon>
        <taxon>Sarcoptidae</taxon>
        <taxon>Sarcoptinae</taxon>
        <taxon>Sarcoptes</taxon>
    </lineage>
</organism>
<dbReference type="AlphaFoldDB" id="A0A834RGZ0"/>
<feature type="domain" description="EF-hand" evidence="4">
    <location>
        <begin position="489"/>
        <end position="524"/>
    </location>
</feature>
<dbReference type="PRINTS" id="PR00114">
    <property type="entry name" value="STPHPHTASE"/>
</dbReference>
<keyword evidence="7" id="KW-1185">Reference proteome</keyword>
<dbReference type="GO" id="GO:0005737">
    <property type="term" value="C:cytoplasm"/>
    <property type="evidence" value="ECO:0007669"/>
    <property type="project" value="TreeGrafter"/>
</dbReference>
<dbReference type="GO" id="GO:0004722">
    <property type="term" value="F:protein serine/threonine phosphatase activity"/>
    <property type="evidence" value="ECO:0007669"/>
    <property type="project" value="UniProtKB-EC"/>
</dbReference>
<reference evidence="5" key="2">
    <citation type="submission" date="2020-01" db="EMBL/GenBank/DDBJ databases">
        <authorList>
            <person name="Korhonen P.K.K."/>
            <person name="Guangxu M.G."/>
            <person name="Wang T.W."/>
            <person name="Stroehlein A.J.S."/>
            <person name="Young N.D."/>
            <person name="Ang C.-S.A."/>
            <person name="Fernando D.W.F."/>
            <person name="Lu H.L."/>
            <person name="Taylor S.T."/>
            <person name="Ehtesham M.E.M."/>
            <person name="Najaraj S.H.N."/>
            <person name="Harsha G.H.G."/>
            <person name="Madugundu A.M."/>
            <person name="Renuse S.R."/>
            <person name="Holt D.H."/>
            <person name="Pandey A.P."/>
            <person name="Papenfuss A.P."/>
            <person name="Gasser R.B.G."/>
            <person name="Fischer K.F."/>
        </authorList>
    </citation>
    <scope>NUCLEOTIDE SEQUENCE</scope>
    <source>
        <strain evidence="5">SSS_KF_BRIS2020</strain>
    </source>
</reference>
<comment type="similarity">
    <text evidence="1 2">Belongs to the PPP phosphatase family.</text>
</comment>
<dbReference type="GO" id="GO:0005634">
    <property type="term" value="C:nucleus"/>
    <property type="evidence" value="ECO:0007669"/>
    <property type="project" value="TreeGrafter"/>
</dbReference>
<dbReference type="SUPFAM" id="SSF47473">
    <property type="entry name" value="EF-hand"/>
    <property type="match status" value="1"/>
</dbReference>
<dbReference type="EC" id="3.1.3.16" evidence="2"/>
<dbReference type="Gene3D" id="1.10.238.10">
    <property type="entry name" value="EF-hand"/>
    <property type="match status" value="1"/>
</dbReference>
<dbReference type="PROSITE" id="PS50222">
    <property type="entry name" value="EF_HAND_2"/>
    <property type="match status" value="1"/>
</dbReference>
<dbReference type="Proteomes" id="UP000070412">
    <property type="component" value="Unassembled WGS sequence"/>
</dbReference>
<dbReference type="EMBL" id="WVUK01000056">
    <property type="protein sequence ID" value="KAF7493223.1"/>
    <property type="molecule type" value="Genomic_DNA"/>
</dbReference>
<feature type="region of interest" description="Disordered" evidence="3">
    <location>
        <begin position="1"/>
        <end position="36"/>
    </location>
</feature>
<evidence type="ECO:0000313" key="5">
    <source>
        <dbReference type="EMBL" id="KAF7493223.1"/>
    </source>
</evidence>
<proteinExistence type="inferred from homology"/>
<dbReference type="InterPro" id="IPR002048">
    <property type="entry name" value="EF_hand_dom"/>
</dbReference>
<dbReference type="InterPro" id="IPR011992">
    <property type="entry name" value="EF-hand-dom_pair"/>
</dbReference>
<evidence type="ECO:0000256" key="2">
    <source>
        <dbReference type="RuleBase" id="RU004273"/>
    </source>
</evidence>
<dbReference type="InterPro" id="IPR050341">
    <property type="entry name" value="PP1_catalytic_subunit"/>
</dbReference>
<sequence length="1058" mass="124069">MDQTRISRDEEIPRYTPSTPNRIGKERAEQSKPSSMNMNKLIEQHQSSNQHRWMHSRRKRIGQNRIGSDKYRHLQDVCCLILICSDHNRIALIEQNHEQKGLFLPNFRFKQTNHSIKQIVRNFLQKIFIYDDRVRFDDSQLTVERIRIPNRIKNDDGQYIFRYTYRIVVGASIPFYRKKTSTRALPSISTSASTKRCVCQTTQFSMIYWLSYQDVCLKLSSYLLSSSVSTTTTTTTTSPKTKPTTTRFDTSKLLNVDYLLGPEPKLFLEQYFLQQRQQYRKSRRNNSNNKTLDKIPIEENAIDVQEEEDVGEEERFIGSQSPKFSSSQSPPALITTTTTTTSTIRKRTKPIMSPLVWKEIFLDENDHWIRQLIQQLNNEESFNNLIAVEKQRQQKQQQQQQQQHSISVGGFVRDRNELSTILDCRRLMMTDDRLHSLSNEFLLQCYPSNFMTYQNFRLFWMKIFQNKINQQPVGPSSSSSSSSSSSLWMDETRIRKYFRAWDRNGLSYLCFDELLCGVLLFGTQFRCTRPRLCNGQCNENKLDYLFRFYSVDHKSLSHDDLIQIATDWFRSHRLTIDQHNDDGVEKLNLIKKKLSLLPPEMITWEKFRSNSIEAKNSFVWIGLEVNLEQFFDTVLAIPMDFDALILPSMMKNDHFSQRWQNLYRNPSNSIECERCKNRSFRISSPFITVADIGEISEVNPIDSIQIEAMKFRIEIKETSIHIMANDLINKINRIGSITFDAYDDQNSLNNPNESDSIVNWFYPTKSKLLEHLNLIIAEVRNIFRKESRVLDIESPCFVLGDLHGNLEDLLHFSRVLWKSSPFINQARYLFLGDYVDRGPYGVECLVYLFCMKILAPNHFLLLRGNHEIREIQEQFSFYEECCDRFSLKLWEQINSALDYMPISAMIDGRLFCAHGGIPISINTIEQIRQIPERILQPLLESNETWEILWNDPINDKELANILMIENGTWRLRNFLPNSRRGTAFLYTDRATKIFCEKNQIDFILRAHEVYDQGFRFHHNGIVLTVFSCSKYSNLNNQASVLFVSGEKIRIIQIQSDDG</sequence>
<dbReference type="PROSITE" id="PS00125">
    <property type="entry name" value="SER_THR_PHOSPHATASE"/>
    <property type="match status" value="1"/>
</dbReference>
<dbReference type="OrthoDB" id="6496019at2759"/>
<evidence type="ECO:0000256" key="3">
    <source>
        <dbReference type="SAM" id="MobiDB-lite"/>
    </source>
</evidence>
<evidence type="ECO:0000256" key="1">
    <source>
        <dbReference type="ARBA" id="ARBA00008294"/>
    </source>
</evidence>
<dbReference type="SMART" id="SM00156">
    <property type="entry name" value="PP2Ac"/>
    <property type="match status" value="1"/>
</dbReference>
<dbReference type="Pfam" id="PF00149">
    <property type="entry name" value="Metallophos"/>
    <property type="match status" value="1"/>
</dbReference>
<dbReference type="Gene3D" id="3.60.21.10">
    <property type="match status" value="1"/>
</dbReference>
<dbReference type="CDD" id="cd00144">
    <property type="entry name" value="MPP_PPP_family"/>
    <property type="match status" value="1"/>
</dbReference>
<dbReference type="InterPro" id="IPR004843">
    <property type="entry name" value="Calcineurin-like_PHP"/>
</dbReference>
<dbReference type="InterPro" id="IPR006186">
    <property type="entry name" value="Ser/Thr-sp_prot-phosphatase"/>
</dbReference>
<gene>
    <name evidence="5" type="ORF">SSS_6514</name>
</gene>
<feature type="region of interest" description="Disordered" evidence="3">
    <location>
        <begin position="318"/>
        <end position="345"/>
    </location>
</feature>
<comment type="catalytic activity">
    <reaction evidence="2">
        <text>O-phospho-L-threonyl-[protein] + H2O = L-threonyl-[protein] + phosphate</text>
        <dbReference type="Rhea" id="RHEA:47004"/>
        <dbReference type="Rhea" id="RHEA-COMP:11060"/>
        <dbReference type="Rhea" id="RHEA-COMP:11605"/>
        <dbReference type="ChEBI" id="CHEBI:15377"/>
        <dbReference type="ChEBI" id="CHEBI:30013"/>
        <dbReference type="ChEBI" id="CHEBI:43474"/>
        <dbReference type="ChEBI" id="CHEBI:61977"/>
        <dbReference type="EC" id="3.1.3.16"/>
    </reaction>
</comment>
<accession>A0A834RGZ0</accession>
<evidence type="ECO:0000313" key="6">
    <source>
        <dbReference type="EnsemblMetazoa" id="KAF7493223.1"/>
    </source>
</evidence>
<feature type="compositionally biased region" description="Low complexity" evidence="3">
    <location>
        <begin position="319"/>
        <end position="343"/>
    </location>
</feature>